<feature type="transmembrane region" description="Helical" evidence="1">
    <location>
        <begin position="140"/>
        <end position="157"/>
    </location>
</feature>
<sequence>MSLNLNYGLFFGVVMEQSIMLVSHIMAGTVAVFAGYMALFLKKGSKGHIKAGHWFVVSMALMAISGAVVAYIKPMTISVIAGAFTLYLVLTALAVFRTEIQRVGGFNYTLMCIALLIGLYSIYCVYLVSQSPMGRFQGFSAEPFIMFGVLAIVSAVLDLRYIKAKEISQRARLTRHVWRMCFAMFIAVGSFVGQGLKRAPEDIRHFPLVEYADLIILLLMLYWLVRVNRLLPRAKQKLLKRAKS</sequence>
<evidence type="ECO:0000256" key="1">
    <source>
        <dbReference type="SAM" id="Phobius"/>
    </source>
</evidence>
<proteinExistence type="predicted"/>
<organism evidence="2 3">
    <name type="scientific">Pseudoalteromonas byunsanensis</name>
    <dbReference type="NCBI Taxonomy" id="327939"/>
    <lineage>
        <taxon>Bacteria</taxon>
        <taxon>Pseudomonadati</taxon>
        <taxon>Pseudomonadota</taxon>
        <taxon>Gammaproteobacteria</taxon>
        <taxon>Alteromonadales</taxon>
        <taxon>Pseudoalteromonadaceae</taxon>
        <taxon>Pseudoalteromonas</taxon>
    </lineage>
</organism>
<reference evidence="2 3" key="1">
    <citation type="submission" date="2016-10" db="EMBL/GenBank/DDBJ databases">
        <title>Pseudoalteromonas amylolytica sp. nov., isolated from the surface seawater.</title>
        <authorList>
            <person name="Wu Y.-H."/>
            <person name="Cheng H."/>
            <person name="Jin X.-B."/>
            <person name="Wang C.-S."/>
            <person name="Xu X.-W."/>
        </authorList>
    </citation>
    <scope>NUCLEOTIDE SEQUENCE [LARGE SCALE GENOMIC DNA]</scope>
    <source>
        <strain evidence="2 3">JCM 12483</strain>
    </source>
</reference>
<comment type="caution">
    <text evidence="2">The sequence shown here is derived from an EMBL/GenBank/DDBJ whole genome shotgun (WGS) entry which is preliminary data.</text>
</comment>
<evidence type="ECO:0000313" key="2">
    <source>
        <dbReference type="EMBL" id="OHU94004.1"/>
    </source>
</evidence>
<dbReference type="AlphaFoldDB" id="A0A1S1N3P4"/>
<feature type="transmembrane region" description="Helical" evidence="1">
    <location>
        <begin position="208"/>
        <end position="225"/>
    </location>
</feature>
<feature type="transmembrane region" description="Helical" evidence="1">
    <location>
        <begin position="108"/>
        <end position="128"/>
    </location>
</feature>
<dbReference type="EMBL" id="MNAN01000035">
    <property type="protein sequence ID" value="OHU94004.1"/>
    <property type="molecule type" value="Genomic_DNA"/>
</dbReference>
<feature type="transmembrane region" description="Helical" evidence="1">
    <location>
        <begin position="177"/>
        <end position="196"/>
    </location>
</feature>
<feature type="transmembrane region" description="Helical" evidence="1">
    <location>
        <begin position="20"/>
        <end position="41"/>
    </location>
</feature>
<keyword evidence="3" id="KW-1185">Reference proteome</keyword>
<feature type="transmembrane region" description="Helical" evidence="1">
    <location>
        <begin position="53"/>
        <end position="72"/>
    </location>
</feature>
<name>A0A1S1N3P4_9GAMM</name>
<dbReference type="STRING" id="327939.BIW53_17445"/>
<feature type="transmembrane region" description="Helical" evidence="1">
    <location>
        <begin position="78"/>
        <end position="96"/>
    </location>
</feature>
<evidence type="ECO:0000313" key="3">
    <source>
        <dbReference type="Proteomes" id="UP000180253"/>
    </source>
</evidence>
<keyword evidence="1" id="KW-1133">Transmembrane helix</keyword>
<accession>A0A1S1N3P4</accession>
<keyword evidence="1" id="KW-0472">Membrane</keyword>
<keyword evidence="1" id="KW-0812">Transmembrane</keyword>
<dbReference type="Proteomes" id="UP000180253">
    <property type="component" value="Unassembled WGS sequence"/>
</dbReference>
<protein>
    <recommendedName>
        <fullName evidence="4">DUF2306 domain-containing protein</fullName>
    </recommendedName>
</protein>
<evidence type="ECO:0008006" key="4">
    <source>
        <dbReference type="Google" id="ProtNLM"/>
    </source>
</evidence>
<gene>
    <name evidence="2" type="ORF">BIW53_17445</name>
</gene>